<dbReference type="InterPro" id="IPR001283">
    <property type="entry name" value="CRISP-related"/>
</dbReference>
<proteinExistence type="predicted"/>
<dbReference type="InterPro" id="IPR034113">
    <property type="entry name" value="SCP_GAPR1-like"/>
</dbReference>
<reference evidence="2" key="1">
    <citation type="submission" date="2019-05" db="EMBL/GenBank/DDBJ databases">
        <title>Annotation for the trematode Fasciolopsis buski.</title>
        <authorList>
            <person name="Choi Y.-J."/>
        </authorList>
    </citation>
    <scope>NUCLEOTIDE SEQUENCE</scope>
    <source>
        <strain evidence="2">HT</strain>
        <tissue evidence="2">Whole worm</tissue>
    </source>
</reference>
<dbReference type="InterPro" id="IPR014044">
    <property type="entry name" value="CAP_dom"/>
</dbReference>
<dbReference type="PRINTS" id="PR00837">
    <property type="entry name" value="V5TPXLIKE"/>
</dbReference>
<dbReference type="Gene3D" id="3.40.33.10">
    <property type="entry name" value="CAP"/>
    <property type="match status" value="1"/>
</dbReference>
<dbReference type="SUPFAM" id="SSF55797">
    <property type="entry name" value="PR-1-like"/>
    <property type="match status" value="1"/>
</dbReference>
<gene>
    <name evidence="2" type="ORF">FBUS_08540</name>
</gene>
<name>A0A8E0S8T1_9TREM</name>
<dbReference type="PANTHER" id="PTHR10334">
    <property type="entry name" value="CYSTEINE-RICH SECRETORY PROTEIN-RELATED"/>
    <property type="match status" value="1"/>
</dbReference>
<dbReference type="SMART" id="SM00198">
    <property type="entry name" value="SCP"/>
    <property type="match status" value="1"/>
</dbReference>
<dbReference type="EMBL" id="LUCM01000771">
    <property type="protein sequence ID" value="KAA0200049.1"/>
    <property type="molecule type" value="Genomic_DNA"/>
</dbReference>
<dbReference type="InterPro" id="IPR035940">
    <property type="entry name" value="CAP_sf"/>
</dbReference>
<comment type="caution">
    <text evidence="2">The sequence shown here is derived from an EMBL/GenBank/DDBJ whole genome shotgun (WGS) entry which is preliminary data.</text>
</comment>
<dbReference type="PROSITE" id="PS01009">
    <property type="entry name" value="CRISP_1"/>
    <property type="match status" value="1"/>
</dbReference>
<organism evidence="2 3">
    <name type="scientific">Fasciolopsis buskii</name>
    <dbReference type="NCBI Taxonomy" id="27845"/>
    <lineage>
        <taxon>Eukaryota</taxon>
        <taxon>Metazoa</taxon>
        <taxon>Spiralia</taxon>
        <taxon>Lophotrochozoa</taxon>
        <taxon>Platyhelminthes</taxon>
        <taxon>Trematoda</taxon>
        <taxon>Digenea</taxon>
        <taxon>Plagiorchiida</taxon>
        <taxon>Echinostomata</taxon>
        <taxon>Echinostomatoidea</taxon>
        <taxon>Fasciolidae</taxon>
        <taxon>Fasciolopsis</taxon>
    </lineage>
</organism>
<evidence type="ECO:0000259" key="1">
    <source>
        <dbReference type="SMART" id="SM00198"/>
    </source>
</evidence>
<keyword evidence="3" id="KW-1185">Reference proteome</keyword>
<dbReference type="InterPro" id="IPR018244">
    <property type="entry name" value="Allrgn_V5/Tpx1_CS"/>
</dbReference>
<evidence type="ECO:0000313" key="2">
    <source>
        <dbReference type="EMBL" id="KAA0200049.1"/>
    </source>
</evidence>
<dbReference type="CDD" id="cd05382">
    <property type="entry name" value="CAP_GAPR1-like"/>
    <property type="match status" value="1"/>
</dbReference>
<protein>
    <recommendedName>
        <fullName evidence="1">SCP domain-containing protein</fullName>
    </recommendedName>
</protein>
<dbReference type="OrthoDB" id="337038at2759"/>
<dbReference type="Pfam" id="PF00188">
    <property type="entry name" value="CAP"/>
    <property type="match status" value="1"/>
</dbReference>
<dbReference type="Proteomes" id="UP000728185">
    <property type="component" value="Unassembled WGS sequence"/>
</dbReference>
<feature type="domain" description="SCP" evidence="1">
    <location>
        <begin position="19"/>
        <end position="153"/>
    </location>
</feature>
<evidence type="ECO:0000313" key="3">
    <source>
        <dbReference type="Proteomes" id="UP000728185"/>
    </source>
</evidence>
<sequence>MREISARELEKQWEKTVRNFGKECLMEHNRLRSIHNSPPLKLSCDLSRTAQKHARHLVSTNVLARMPEINFGQNVASLKTTVNNALSGVLVARCWYKESENYDYSEENPLTSGHFTQLVWRESRKVGFGCARDPDRGVIYIVGHYSPCGNLVGRFLANVIKPEVCKWN</sequence>
<accession>A0A8E0S8T1</accession>
<dbReference type="AlphaFoldDB" id="A0A8E0S8T1"/>
<dbReference type="GO" id="GO:0005576">
    <property type="term" value="C:extracellular region"/>
    <property type="evidence" value="ECO:0007669"/>
    <property type="project" value="InterPro"/>
</dbReference>